<dbReference type="Pfam" id="PF02669">
    <property type="entry name" value="KdpC"/>
    <property type="match status" value="1"/>
</dbReference>
<evidence type="ECO:0000313" key="12">
    <source>
        <dbReference type="EMBL" id="MFD1105025.1"/>
    </source>
</evidence>
<evidence type="ECO:0000256" key="8">
    <source>
        <dbReference type="ARBA" id="ARBA00022989"/>
    </source>
</evidence>
<keyword evidence="13" id="KW-1185">Reference proteome</keyword>
<proteinExistence type="inferred from homology"/>
<dbReference type="HAMAP" id="MF_00276">
    <property type="entry name" value="KdpC"/>
    <property type="match status" value="1"/>
</dbReference>
<evidence type="ECO:0000256" key="4">
    <source>
        <dbReference type="ARBA" id="ARBA00022692"/>
    </source>
</evidence>
<evidence type="ECO:0000256" key="3">
    <source>
        <dbReference type="ARBA" id="ARBA00022538"/>
    </source>
</evidence>
<sequence>MNKDIFTALRPALVMTLLFALLLGIAYPLALTGIGQLVFPAQANGSLIRQDGRVMGSALIGQAFASDRYFHPRPSAAGKGYDAMASSGSNLGPTSRALADRVKQDIAANRTSPDPVVPSDLVTASASGLDPHISPDAAFYQVGRVARARGIAPDRVGALVSASIERPLLGFIGEPRVNVLEINRRLDAIGASNI</sequence>
<comment type="function">
    <text evidence="11">Part of the high-affinity ATP-driven potassium transport (or Kdp) system, which catalyzes the hydrolysis of ATP coupled with the electrogenic transport of potassium into the cytoplasm. This subunit acts as a catalytic chaperone that increases the ATP-binding affinity of the ATP-hydrolyzing subunit KdpB by the formation of a transient KdpB/KdpC/ATP ternary complex.</text>
</comment>
<keyword evidence="6 11" id="KW-0067">ATP-binding</keyword>
<dbReference type="NCBIfam" id="NF001454">
    <property type="entry name" value="PRK00315.1"/>
    <property type="match status" value="1"/>
</dbReference>
<keyword evidence="1 11" id="KW-0813">Transport</keyword>
<keyword evidence="10 11" id="KW-0472">Membrane</keyword>
<dbReference type="InterPro" id="IPR003820">
    <property type="entry name" value="KdpC"/>
</dbReference>
<keyword evidence="7 11" id="KW-0630">Potassium</keyword>
<evidence type="ECO:0000256" key="1">
    <source>
        <dbReference type="ARBA" id="ARBA00022448"/>
    </source>
</evidence>
<protein>
    <recommendedName>
        <fullName evidence="11">Potassium-transporting ATPase KdpC subunit</fullName>
    </recommendedName>
    <alternativeName>
        <fullName evidence="11">ATP phosphohydrolase [potassium-transporting] C chain</fullName>
    </alternativeName>
    <alternativeName>
        <fullName evidence="11">Potassium-binding and translocating subunit C</fullName>
    </alternativeName>
    <alternativeName>
        <fullName evidence="11">Potassium-translocating ATPase C chain</fullName>
    </alternativeName>
</protein>
<dbReference type="PANTHER" id="PTHR30042">
    <property type="entry name" value="POTASSIUM-TRANSPORTING ATPASE C CHAIN"/>
    <property type="match status" value="1"/>
</dbReference>
<keyword evidence="2 11" id="KW-1003">Cell membrane</keyword>
<keyword evidence="3 11" id="KW-0633">Potassium transport</keyword>
<gene>
    <name evidence="11 12" type="primary">kdpC</name>
    <name evidence="12" type="ORF">ACFQ24_09085</name>
</gene>
<comment type="subunit">
    <text evidence="11">The system is composed of three essential subunits: KdpA, KdpB and KdpC.</text>
</comment>
<reference evidence="13" key="1">
    <citation type="journal article" date="2019" name="Int. J. Syst. Evol. Microbiol.">
        <title>The Global Catalogue of Microorganisms (GCM) 10K type strain sequencing project: providing services to taxonomists for standard genome sequencing and annotation.</title>
        <authorList>
            <consortium name="The Broad Institute Genomics Platform"/>
            <consortium name="The Broad Institute Genome Sequencing Center for Infectious Disease"/>
            <person name="Wu L."/>
            <person name="Ma J."/>
        </authorList>
    </citation>
    <scope>NUCLEOTIDE SEQUENCE [LARGE SCALE GENOMIC DNA]</scope>
    <source>
        <strain evidence="13">CCUG 54329</strain>
    </source>
</reference>
<evidence type="ECO:0000256" key="7">
    <source>
        <dbReference type="ARBA" id="ARBA00022958"/>
    </source>
</evidence>
<evidence type="ECO:0000256" key="6">
    <source>
        <dbReference type="ARBA" id="ARBA00022840"/>
    </source>
</evidence>
<dbReference type="EMBL" id="JBHTLS010000118">
    <property type="protein sequence ID" value="MFD1105025.1"/>
    <property type="molecule type" value="Genomic_DNA"/>
</dbReference>
<evidence type="ECO:0000256" key="2">
    <source>
        <dbReference type="ARBA" id="ARBA00022475"/>
    </source>
</evidence>
<keyword evidence="8 11" id="KW-1133">Transmembrane helix</keyword>
<keyword evidence="5 11" id="KW-0547">Nucleotide-binding</keyword>
<name>A0ABW3P1F8_9SPHN</name>
<accession>A0ABW3P1F8</accession>
<dbReference type="Proteomes" id="UP001597203">
    <property type="component" value="Unassembled WGS sequence"/>
</dbReference>
<dbReference type="PIRSF" id="PIRSF001296">
    <property type="entry name" value="K_ATPase_KdpC"/>
    <property type="match status" value="1"/>
</dbReference>
<dbReference type="PANTHER" id="PTHR30042:SF2">
    <property type="entry name" value="POTASSIUM-TRANSPORTING ATPASE KDPC SUBUNIT"/>
    <property type="match status" value="1"/>
</dbReference>
<dbReference type="NCBIfam" id="TIGR00681">
    <property type="entry name" value="kdpC"/>
    <property type="match status" value="1"/>
</dbReference>
<comment type="similarity">
    <text evidence="11">Belongs to the KdpC family.</text>
</comment>
<evidence type="ECO:0000256" key="9">
    <source>
        <dbReference type="ARBA" id="ARBA00023065"/>
    </source>
</evidence>
<evidence type="ECO:0000256" key="5">
    <source>
        <dbReference type="ARBA" id="ARBA00022741"/>
    </source>
</evidence>
<dbReference type="RefSeq" id="WP_380910502.1">
    <property type="nucleotide sequence ID" value="NZ_JBHTLS010000118.1"/>
</dbReference>
<evidence type="ECO:0000256" key="11">
    <source>
        <dbReference type="HAMAP-Rule" id="MF_00276"/>
    </source>
</evidence>
<evidence type="ECO:0000313" key="13">
    <source>
        <dbReference type="Proteomes" id="UP001597203"/>
    </source>
</evidence>
<keyword evidence="9 11" id="KW-0406">Ion transport</keyword>
<keyword evidence="4 11" id="KW-0812">Transmembrane</keyword>
<comment type="subcellular location">
    <subcellularLocation>
        <location evidence="11">Cell membrane</location>
        <topology evidence="11">Single-pass membrane protein</topology>
    </subcellularLocation>
</comment>
<evidence type="ECO:0000256" key="10">
    <source>
        <dbReference type="ARBA" id="ARBA00023136"/>
    </source>
</evidence>
<comment type="caution">
    <text evidence="12">The sequence shown here is derived from an EMBL/GenBank/DDBJ whole genome shotgun (WGS) entry which is preliminary data.</text>
</comment>
<organism evidence="12 13">
    <name type="scientific">Sphingobium olei</name>
    <dbReference type="NCBI Taxonomy" id="420955"/>
    <lineage>
        <taxon>Bacteria</taxon>
        <taxon>Pseudomonadati</taxon>
        <taxon>Pseudomonadota</taxon>
        <taxon>Alphaproteobacteria</taxon>
        <taxon>Sphingomonadales</taxon>
        <taxon>Sphingomonadaceae</taxon>
        <taxon>Sphingobium</taxon>
    </lineage>
</organism>